<proteinExistence type="predicted"/>
<sequence length="137" mass="15614">MADNTRGIELRRVEESLRQSTKDTFQRIETIEGALSRMEDMMLQLSRQQSKVMQKLQDGSPSGGLLRGEMLLRFRFWCSGMIHLLLKPLGSPGKTLKGDSLTLTLRTRLLEWGELQQVELRVTTEGKVHIQQSSNIS</sequence>
<evidence type="ECO:0000313" key="1">
    <source>
        <dbReference type="Proteomes" id="UP000504607"/>
    </source>
</evidence>
<reference evidence="2" key="1">
    <citation type="submission" date="2025-08" db="UniProtKB">
        <authorList>
            <consortium name="RefSeq"/>
        </authorList>
    </citation>
    <scope>IDENTIFICATION</scope>
</reference>
<keyword evidence="1" id="KW-1185">Reference proteome</keyword>
<name>A0A6I9QIM0_ELAGV</name>
<protein>
    <submittedName>
        <fullName evidence="2">Uncharacterized protein LOC105036109</fullName>
    </submittedName>
</protein>
<organism evidence="1 2">
    <name type="scientific">Elaeis guineensis var. tenera</name>
    <name type="common">Oil palm</name>
    <dbReference type="NCBI Taxonomy" id="51953"/>
    <lineage>
        <taxon>Eukaryota</taxon>
        <taxon>Viridiplantae</taxon>
        <taxon>Streptophyta</taxon>
        <taxon>Embryophyta</taxon>
        <taxon>Tracheophyta</taxon>
        <taxon>Spermatophyta</taxon>
        <taxon>Magnoliopsida</taxon>
        <taxon>Liliopsida</taxon>
        <taxon>Arecaceae</taxon>
        <taxon>Arecoideae</taxon>
        <taxon>Cocoseae</taxon>
        <taxon>Elaeidinae</taxon>
        <taxon>Elaeis</taxon>
    </lineage>
</organism>
<accession>A0A6I9QIM0</accession>
<dbReference type="Proteomes" id="UP000504607">
    <property type="component" value="Unplaced"/>
</dbReference>
<evidence type="ECO:0000313" key="2">
    <source>
        <dbReference type="RefSeq" id="XP_010910151.1"/>
    </source>
</evidence>
<dbReference type="InParanoid" id="A0A6I9QIM0"/>
<gene>
    <name evidence="2" type="primary">LOC105036109</name>
</gene>
<dbReference type="AlphaFoldDB" id="A0A6I9QIM0"/>
<dbReference type="RefSeq" id="XP_010910151.1">
    <property type="nucleotide sequence ID" value="XM_010911849.3"/>
</dbReference>